<reference evidence="4 5" key="1">
    <citation type="journal article" date="2021" name="BMC Genomics">
        <title>Genome-resolved metagenome and metatranscriptome analyses of thermophilic composting reveal key bacterial players and their metabolic interactions.</title>
        <authorList>
            <person name="Braga L.P.P."/>
            <person name="Pereira R.V."/>
            <person name="Martins L.F."/>
            <person name="Moura L.M.S."/>
            <person name="Sanchez F.B."/>
            <person name="Patane J.S.L."/>
            <person name="da Silva A.M."/>
            <person name="Setubal J.C."/>
        </authorList>
    </citation>
    <scope>NUCLEOTIDE SEQUENCE [LARGE SCALE GENOMIC DNA]</scope>
    <source>
        <strain evidence="4">ZC4RG45</strain>
    </source>
</reference>
<comment type="similarity">
    <text evidence="1 2">Belongs to the enoyl-CoA hydratase/isomerase family.</text>
</comment>
<dbReference type="PROSITE" id="PS00166">
    <property type="entry name" value="ENOYL_COA_HYDRATASE"/>
    <property type="match status" value="1"/>
</dbReference>
<evidence type="ECO:0000313" key="5">
    <source>
        <dbReference type="Proteomes" id="UP000249324"/>
    </source>
</evidence>
<evidence type="ECO:0000256" key="1">
    <source>
        <dbReference type="ARBA" id="ARBA00005254"/>
    </source>
</evidence>
<dbReference type="InterPro" id="IPR018376">
    <property type="entry name" value="Enoyl-CoA_hyd/isom_CS"/>
</dbReference>
<dbReference type="CDD" id="cd06558">
    <property type="entry name" value="crotonase-like"/>
    <property type="match status" value="1"/>
</dbReference>
<comment type="caution">
    <text evidence="4">The sequence shown here is derived from an EMBL/GenBank/DDBJ whole genome shotgun (WGS) entry which is preliminary data.</text>
</comment>
<dbReference type="PANTHER" id="PTHR11941">
    <property type="entry name" value="ENOYL-COA HYDRATASE-RELATED"/>
    <property type="match status" value="1"/>
</dbReference>
<dbReference type="SUPFAM" id="SSF52096">
    <property type="entry name" value="ClpP/crotonase"/>
    <property type="match status" value="1"/>
</dbReference>
<organism evidence="4 5">
    <name type="scientific">Thermocrispum agreste</name>
    <dbReference type="NCBI Taxonomy" id="37925"/>
    <lineage>
        <taxon>Bacteria</taxon>
        <taxon>Bacillati</taxon>
        <taxon>Actinomycetota</taxon>
        <taxon>Actinomycetes</taxon>
        <taxon>Pseudonocardiales</taxon>
        <taxon>Pseudonocardiaceae</taxon>
        <taxon>Thermocrispum</taxon>
    </lineage>
</organism>
<dbReference type="InterPro" id="IPR001753">
    <property type="entry name" value="Enoyl-CoA_hydra/iso"/>
</dbReference>
<evidence type="ECO:0000256" key="3">
    <source>
        <dbReference type="SAM" id="MobiDB-lite"/>
    </source>
</evidence>
<evidence type="ECO:0000256" key="2">
    <source>
        <dbReference type="RuleBase" id="RU003707"/>
    </source>
</evidence>
<name>A0ABD6FD99_9PSEU</name>
<gene>
    <name evidence="4" type="ORF">DIU77_001815</name>
</gene>
<dbReference type="InterPro" id="IPR029045">
    <property type="entry name" value="ClpP/crotonase-like_dom_sf"/>
</dbReference>
<dbReference type="AlphaFoldDB" id="A0ABD6FD99"/>
<dbReference type="PANTHER" id="PTHR11941:SF54">
    <property type="entry name" value="ENOYL-COA HYDRATASE, MITOCHONDRIAL"/>
    <property type="match status" value="1"/>
</dbReference>
<sequence length="258" mass="26795">MPDFTIATEVSDDHVAVVTFRRGQHNFFSAEMIAALAGAFAELSASEHVRAVVLGSSGKHFCAGADLSGGVSGARLTSPDQVHIYDAAVRLFQQPLPVIAAVQGGAIGGGLGLALACDFRVASAASRFSAPFAGLGVHHGFGLSVTLPLVVGHQRALDLLLTGRRIGGEEAASIGLVDRLAPVGGELAAAKELAAEIAGNAPLAVRSIKATLRSRLAAEVRAATRHEKAEQDRLFATHDAREGVRAGAERRRPEFLGR</sequence>
<proteinExistence type="inferred from homology"/>
<accession>A0ABD6FD99</accession>
<dbReference type="EMBL" id="QGUI02000010">
    <property type="protein sequence ID" value="MFO7190967.1"/>
    <property type="molecule type" value="Genomic_DNA"/>
</dbReference>
<dbReference type="GO" id="GO:0003824">
    <property type="term" value="F:catalytic activity"/>
    <property type="evidence" value="ECO:0007669"/>
    <property type="project" value="UniProtKB-ARBA"/>
</dbReference>
<dbReference type="Gene3D" id="3.90.226.10">
    <property type="entry name" value="2-enoyl-CoA Hydratase, Chain A, domain 1"/>
    <property type="match status" value="1"/>
</dbReference>
<feature type="region of interest" description="Disordered" evidence="3">
    <location>
        <begin position="238"/>
        <end position="258"/>
    </location>
</feature>
<evidence type="ECO:0000313" key="4">
    <source>
        <dbReference type="EMBL" id="MFO7190967.1"/>
    </source>
</evidence>
<dbReference type="Proteomes" id="UP000249324">
    <property type="component" value="Unassembled WGS sequence"/>
</dbReference>
<protein>
    <submittedName>
        <fullName evidence="4">Enoyl-CoA hydratase/isomerase family protein</fullName>
    </submittedName>
</protein>
<dbReference type="Pfam" id="PF00378">
    <property type="entry name" value="ECH_1"/>
    <property type="match status" value="1"/>
</dbReference>